<evidence type="ECO:0000313" key="4">
    <source>
        <dbReference type="EMBL" id="KKW20834.1"/>
    </source>
</evidence>
<organism evidence="4 5">
    <name type="scientific">Candidatus Adlerbacteria bacterium GW2011_GWC1_50_9</name>
    <dbReference type="NCBI Taxonomy" id="1618608"/>
    <lineage>
        <taxon>Bacteria</taxon>
        <taxon>Candidatus Adleribacteriota</taxon>
    </lineage>
</organism>
<evidence type="ECO:0000256" key="1">
    <source>
        <dbReference type="SAM" id="MobiDB-lite"/>
    </source>
</evidence>
<name>A0A0G1ZN33_9BACT</name>
<dbReference type="Pfam" id="PF14321">
    <property type="entry name" value="DUF4382"/>
    <property type="match status" value="1"/>
</dbReference>
<dbReference type="EMBL" id="LCQQ01000021">
    <property type="protein sequence ID" value="KKW20834.1"/>
    <property type="molecule type" value="Genomic_DNA"/>
</dbReference>
<sequence length="289" mass="31372">MKKYYLIGIAGIIVLLAVGLLLYSTNQDIEKSDTGAQKQENGAGFAPTANGDAKEESAAKTGSVKSPKGSTQTPSERGSPTASKSQGRVIFALKDEFVSIDQINSILFTVNEIQVQNPAKGWVTVMTGPKVYDLVKIYKSGTMEFLSEFYLDPGTYNQLRMVVGKVIIIKKGSASPEEAKLPSGELKIPARLQIVKGENSSVEIDILSEKSLHTATDGKYIFMPVLRVETRSNVTSFQVRQNLVTIIGGTPVYDASFGMDENGNAKDNYRLSPAAKLEIVDDKIKITPQ</sequence>
<feature type="compositionally biased region" description="Polar residues" evidence="1">
    <location>
        <begin position="68"/>
        <end position="83"/>
    </location>
</feature>
<keyword evidence="2" id="KW-0812">Transmembrane</keyword>
<keyword evidence="2" id="KW-1133">Transmembrane helix</keyword>
<evidence type="ECO:0000313" key="5">
    <source>
        <dbReference type="Proteomes" id="UP000034201"/>
    </source>
</evidence>
<gene>
    <name evidence="4" type="ORF">UY61_C0021G0006</name>
</gene>
<reference evidence="4 5" key="1">
    <citation type="journal article" date="2015" name="Nature">
        <title>rRNA introns, odd ribosomes, and small enigmatic genomes across a large radiation of phyla.</title>
        <authorList>
            <person name="Brown C.T."/>
            <person name="Hug L.A."/>
            <person name="Thomas B.C."/>
            <person name="Sharon I."/>
            <person name="Castelle C.J."/>
            <person name="Singh A."/>
            <person name="Wilkins M.J."/>
            <person name="Williams K.H."/>
            <person name="Banfield J.F."/>
        </authorList>
    </citation>
    <scope>NUCLEOTIDE SEQUENCE [LARGE SCALE GENOMIC DNA]</scope>
</reference>
<feature type="transmembrane region" description="Helical" evidence="2">
    <location>
        <begin position="5"/>
        <end position="23"/>
    </location>
</feature>
<dbReference type="AlphaFoldDB" id="A0A0G1ZN33"/>
<proteinExistence type="predicted"/>
<keyword evidence="2" id="KW-0472">Membrane</keyword>
<comment type="caution">
    <text evidence="4">The sequence shown here is derived from an EMBL/GenBank/DDBJ whole genome shotgun (WGS) entry which is preliminary data.</text>
</comment>
<dbReference type="Proteomes" id="UP000034201">
    <property type="component" value="Unassembled WGS sequence"/>
</dbReference>
<feature type="region of interest" description="Disordered" evidence="1">
    <location>
        <begin position="33"/>
        <end position="83"/>
    </location>
</feature>
<evidence type="ECO:0000256" key="2">
    <source>
        <dbReference type="SAM" id="Phobius"/>
    </source>
</evidence>
<accession>A0A0G1ZN33</accession>
<feature type="domain" description="DUF4382" evidence="3">
    <location>
        <begin position="86"/>
        <end position="224"/>
    </location>
</feature>
<evidence type="ECO:0000259" key="3">
    <source>
        <dbReference type="Pfam" id="PF14321"/>
    </source>
</evidence>
<dbReference type="InterPro" id="IPR025491">
    <property type="entry name" value="DUF4382"/>
</dbReference>
<protein>
    <recommendedName>
        <fullName evidence="3">DUF4382 domain-containing protein</fullName>
    </recommendedName>
</protein>